<dbReference type="KEGG" id="atq:GH723_16685"/>
<dbReference type="PANTHER" id="PTHR43283:SF3">
    <property type="entry name" value="BETA-LACTAMASE FAMILY PROTEIN (AFU_ORTHOLOGUE AFUA_5G07500)"/>
    <property type="match status" value="1"/>
</dbReference>
<dbReference type="GO" id="GO:0016787">
    <property type="term" value="F:hydrolase activity"/>
    <property type="evidence" value="ECO:0007669"/>
    <property type="project" value="UniProtKB-KW"/>
</dbReference>
<accession>A0A5Q2RL84</accession>
<feature type="domain" description="Beta-lactamase-related" evidence="1">
    <location>
        <begin position="22"/>
        <end position="382"/>
    </location>
</feature>
<organism evidence="2 3">
    <name type="scientific">Actinomarinicola tropica</name>
    <dbReference type="NCBI Taxonomy" id="2789776"/>
    <lineage>
        <taxon>Bacteria</taxon>
        <taxon>Bacillati</taxon>
        <taxon>Actinomycetota</taxon>
        <taxon>Acidimicrobiia</taxon>
        <taxon>Acidimicrobiales</taxon>
        <taxon>Iamiaceae</taxon>
        <taxon>Actinomarinicola</taxon>
    </lineage>
</organism>
<proteinExistence type="predicted"/>
<dbReference type="InterPro" id="IPR012338">
    <property type="entry name" value="Beta-lactam/transpept-like"/>
</dbReference>
<keyword evidence="3" id="KW-1185">Reference proteome</keyword>
<dbReference type="Gene3D" id="3.40.710.10">
    <property type="entry name" value="DD-peptidase/beta-lactamase superfamily"/>
    <property type="match status" value="1"/>
</dbReference>
<protein>
    <submittedName>
        <fullName evidence="2">Serine hydrolase</fullName>
    </submittedName>
</protein>
<dbReference type="RefSeq" id="WP_153760707.1">
    <property type="nucleotide sequence ID" value="NZ_CP045851.1"/>
</dbReference>
<gene>
    <name evidence="2" type="ORF">GH723_16685</name>
</gene>
<dbReference type="InterPro" id="IPR001466">
    <property type="entry name" value="Beta-lactam-related"/>
</dbReference>
<evidence type="ECO:0000313" key="2">
    <source>
        <dbReference type="EMBL" id="QGG96603.1"/>
    </source>
</evidence>
<dbReference type="AlphaFoldDB" id="A0A5Q2RL84"/>
<name>A0A5Q2RL84_9ACTN</name>
<dbReference type="PANTHER" id="PTHR43283">
    <property type="entry name" value="BETA-LACTAMASE-RELATED"/>
    <property type="match status" value="1"/>
</dbReference>
<dbReference type="InterPro" id="IPR050789">
    <property type="entry name" value="Diverse_Enzym_Activities"/>
</dbReference>
<evidence type="ECO:0000313" key="3">
    <source>
        <dbReference type="Proteomes" id="UP000334019"/>
    </source>
</evidence>
<dbReference type="Proteomes" id="UP000334019">
    <property type="component" value="Chromosome"/>
</dbReference>
<sequence length="403" mass="44728">MTLKIDPVAAGLDESRLDRIRDHLARSYVDAGKIAGCSVAVARDGHVGYYEEIGQRDRERGLPVTEDTIWRIYSMTKPITGVALMTLYERGVFQLDDPVHRWIPEWRDLKVKERAEDGTERLVEPLRPMSVRDALMHMTGFGMSTLSLRTDDKGRGFLDSDATLETFCQGLATENLDHQPGTRWIYGVSTDICARLVEVMSGQRFDDYLRTTIFEPLGMPDTAFHVPDDKVGRFAASYGRARDKSLRLLEDPEQSAYRRQRTFLSGGGGLVSTMPDYLRFTQMLLNGGELEGTRILGRKTVELMTMNHLPGGGDMTQFALPGGYGEVGFAGMGFGLTMAVSLGPVQTGQIGSAGDYMWGGMASTTFWCDPAEDLLVVFMTQLIPSGTFNFRGQLKSLVYPTLL</sequence>
<dbReference type="SUPFAM" id="SSF56601">
    <property type="entry name" value="beta-lactamase/transpeptidase-like"/>
    <property type="match status" value="1"/>
</dbReference>
<keyword evidence="2" id="KW-0378">Hydrolase</keyword>
<evidence type="ECO:0000259" key="1">
    <source>
        <dbReference type="Pfam" id="PF00144"/>
    </source>
</evidence>
<dbReference type="Pfam" id="PF00144">
    <property type="entry name" value="Beta-lactamase"/>
    <property type="match status" value="1"/>
</dbReference>
<reference evidence="2 3" key="1">
    <citation type="submission" date="2019-11" db="EMBL/GenBank/DDBJ databases">
        <authorList>
            <person name="He Y."/>
        </authorList>
    </citation>
    <scope>NUCLEOTIDE SEQUENCE [LARGE SCALE GENOMIC DNA]</scope>
    <source>
        <strain evidence="2 3">SCSIO 58843</strain>
    </source>
</reference>
<dbReference type="EMBL" id="CP045851">
    <property type="protein sequence ID" value="QGG96603.1"/>
    <property type="molecule type" value="Genomic_DNA"/>
</dbReference>